<name>A0A813NV77_9BILA</name>
<dbReference type="PANTHER" id="PTHR14469">
    <property type="entry name" value="SARCOMA ANTIGEN NY-SAR-23"/>
    <property type="match status" value="1"/>
</dbReference>
<dbReference type="AlphaFoldDB" id="A0A813NV77"/>
<evidence type="ECO:0000313" key="8">
    <source>
        <dbReference type="Proteomes" id="UP000663891"/>
    </source>
</evidence>
<dbReference type="Proteomes" id="UP000663881">
    <property type="component" value="Unassembled WGS sequence"/>
</dbReference>
<dbReference type="Proteomes" id="UP000663845">
    <property type="component" value="Unassembled WGS sequence"/>
</dbReference>
<dbReference type="EMBL" id="CAJNON010000004">
    <property type="protein sequence ID" value="CAF0745043.1"/>
    <property type="molecule type" value="Genomic_DNA"/>
</dbReference>
<dbReference type="Proteomes" id="UP000663844">
    <property type="component" value="Unassembled WGS sequence"/>
</dbReference>
<dbReference type="Proteomes" id="UP000663868">
    <property type="component" value="Unassembled WGS sequence"/>
</dbReference>
<dbReference type="Gene3D" id="3.40.50.1110">
    <property type="entry name" value="SGNH hydrolase"/>
    <property type="match status" value="1"/>
</dbReference>
<dbReference type="Pfam" id="PF00657">
    <property type="entry name" value="Lipase_GDSL"/>
    <property type="match status" value="1"/>
</dbReference>
<dbReference type="InterPro" id="IPR001087">
    <property type="entry name" value="GDSL"/>
</dbReference>
<protein>
    <submittedName>
        <fullName evidence="3">Uncharacterized protein</fullName>
    </submittedName>
</protein>
<comment type="caution">
    <text evidence="3">The sequence shown here is derived from an EMBL/GenBank/DDBJ whole genome shotgun (WGS) entry which is preliminary data.</text>
</comment>
<evidence type="ECO:0000313" key="7">
    <source>
        <dbReference type="EMBL" id="CAF4075207.1"/>
    </source>
</evidence>
<sequence length="352" mass="41152">MEQIRSRNLRQIFQNKYVVFMGDSNMRSIYKDFILLLQEDRLMSDLERKFGGNKDRIFGDILLEGGVYKSLSSGIEYEEKRIFLANIFLVKFFFLTRCRNDVTARVFEEFRKDSEKPDLVIINSTLWDISRYGQNGETDFKTNLPQCFDELRAATSPTTIILWLTALPISAEPNAIVFDEQYRPENKYWRTQFLHINSFSAELAKKKNCEVLDVHYLFRELPELRGTDGCHWTSIGYRAVTSYLTQLVSLIWHVPYIDRNVIEAKEREFHGVCHRKIKEENEHVIVNSLIGANTTGTTDFDLNTYLTNHVPIRSETQNGVHPADRVSAMIGQMNDTDRRILSLMDYYEKPKK</sequence>
<organism evidence="3 8">
    <name type="scientific">Adineta steineri</name>
    <dbReference type="NCBI Taxonomy" id="433720"/>
    <lineage>
        <taxon>Eukaryota</taxon>
        <taxon>Metazoa</taxon>
        <taxon>Spiralia</taxon>
        <taxon>Gnathifera</taxon>
        <taxon>Rotifera</taxon>
        <taxon>Eurotatoria</taxon>
        <taxon>Bdelloidea</taxon>
        <taxon>Adinetida</taxon>
        <taxon>Adinetidae</taxon>
        <taxon>Adineta</taxon>
    </lineage>
</organism>
<accession>A0A813NV77</accession>
<evidence type="ECO:0000256" key="1">
    <source>
        <dbReference type="ARBA" id="ARBA00037957"/>
    </source>
</evidence>
<comment type="similarity">
    <text evidence="1">Belongs to the PC-esterase family.</text>
</comment>
<dbReference type="SUPFAM" id="SSF52266">
    <property type="entry name" value="SGNH hydrolase"/>
    <property type="match status" value="1"/>
</dbReference>
<dbReference type="GO" id="GO:0016788">
    <property type="term" value="F:hydrolase activity, acting on ester bonds"/>
    <property type="evidence" value="ECO:0007669"/>
    <property type="project" value="InterPro"/>
</dbReference>
<proteinExistence type="inferred from homology"/>
<evidence type="ECO:0000313" key="2">
    <source>
        <dbReference type="EMBL" id="CAF0715477.1"/>
    </source>
</evidence>
<evidence type="ECO:0000313" key="3">
    <source>
        <dbReference type="EMBL" id="CAF0745043.1"/>
    </source>
</evidence>
<gene>
    <name evidence="2" type="ORF">IZO911_LOCUS917</name>
    <name evidence="4" type="ORF">JYZ213_LOCUS3047</name>
    <name evidence="6" type="ORF">KXQ929_LOCUS27091</name>
    <name evidence="7" type="ORF">OKA104_LOCUS34223</name>
    <name evidence="5" type="ORF">OXD698_LOCUS26148</name>
    <name evidence="3" type="ORF">VCS650_LOCUS895</name>
</gene>
<evidence type="ECO:0000313" key="4">
    <source>
        <dbReference type="EMBL" id="CAF0760772.1"/>
    </source>
</evidence>
<dbReference type="PANTHER" id="PTHR14469:SF0">
    <property type="entry name" value="FAMILY WITH SEQUENCE SIMILARITY 113"/>
    <property type="match status" value="1"/>
</dbReference>
<evidence type="ECO:0000313" key="6">
    <source>
        <dbReference type="EMBL" id="CAF3976633.1"/>
    </source>
</evidence>
<dbReference type="InterPro" id="IPR036514">
    <property type="entry name" value="SGNH_hydro_sf"/>
</dbReference>
<dbReference type="Proteomes" id="UP000663860">
    <property type="component" value="Unassembled WGS sequence"/>
</dbReference>
<dbReference type="EMBL" id="CAJNOG010000016">
    <property type="protein sequence ID" value="CAF0760772.1"/>
    <property type="molecule type" value="Genomic_DNA"/>
</dbReference>
<dbReference type="OrthoDB" id="9975373at2759"/>
<dbReference type="EMBL" id="CAJOAY010004576">
    <property type="protein sequence ID" value="CAF4075207.1"/>
    <property type="molecule type" value="Genomic_DNA"/>
</dbReference>
<reference evidence="3" key="1">
    <citation type="submission" date="2021-02" db="EMBL/GenBank/DDBJ databases">
        <authorList>
            <person name="Nowell W R."/>
        </authorList>
    </citation>
    <scope>NUCLEOTIDE SEQUENCE</scope>
</reference>
<evidence type="ECO:0000313" key="5">
    <source>
        <dbReference type="EMBL" id="CAF3941404.1"/>
    </source>
</evidence>
<dbReference type="Proteomes" id="UP000663891">
    <property type="component" value="Unassembled WGS sequence"/>
</dbReference>
<dbReference type="EMBL" id="CAJNOE010000004">
    <property type="protein sequence ID" value="CAF0715477.1"/>
    <property type="molecule type" value="Genomic_DNA"/>
</dbReference>
<dbReference type="EMBL" id="CAJOAZ010002573">
    <property type="protein sequence ID" value="CAF3941404.1"/>
    <property type="molecule type" value="Genomic_DNA"/>
</dbReference>
<dbReference type="EMBL" id="CAJOBB010002526">
    <property type="protein sequence ID" value="CAF3976633.1"/>
    <property type="molecule type" value="Genomic_DNA"/>
</dbReference>